<dbReference type="PROSITE" id="PS51352">
    <property type="entry name" value="THIOREDOXIN_2"/>
    <property type="match status" value="1"/>
</dbReference>
<evidence type="ECO:0000256" key="7">
    <source>
        <dbReference type="ARBA" id="ARBA00023284"/>
    </source>
</evidence>
<evidence type="ECO:0000256" key="6">
    <source>
        <dbReference type="ARBA" id="ARBA00023157"/>
    </source>
</evidence>
<dbReference type="InterPro" id="IPR013766">
    <property type="entry name" value="Thioredoxin_domain"/>
</dbReference>
<keyword evidence="6" id="KW-1015">Disulfide bond</keyword>
<keyword evidence="14" id="KW-1185">Reference proteome</keyword>
<dbReference type="Gene3D" id="3.40.30.10">
    <property type="entry name" value="Glutaredoxin"/>
    <property type="match status" value="1"/>
</dbReference>
<dbReference type="RefSeq" id="WP_048124578.1">
    <property type="nucleotide sequence ID" value="NZ_CP009515.1"/>
</dbReference>
<dbReference type="FunFam" id="3.40.30.10:FF:000007">
    <property type="entry name" value="Thioredoxin-dependent thiol peroxidase"/>
    <property type="match status" value="1"/>
</dbReference>
<evidence type="ECO:0000256" key="4">
    <source>
        <dbReference type="ARBA" id="ARBA00022862"/>
    </source>
</evidence>
<dbReference type="OrthoDB" id="145578at2157"/>
<proteinExistence type="inferred from homology"/>
<evidence type="ECO:0000256" key="3">
    <source>
        <dbReference type="ARBA" id="ARBA00022559"/>
    </source>
</evidence>
<gene>
    <name evidence="13" type="ORF">MSLAZ_0499</name>
</gene>
<comment type="subunit">
    <text evidence="1">Monomer.</text>
</comment>
<evidence type="ECO:0000256" key="9">
    <source>
        <dbReference type="ARBA" id="ARBA00038489"/>
    </source>
</evidence>
<dbReference type="KEGG" id="mls:MSLAZ_0499"/>
<reference evidence="13 14" key="1">
    <citation type="submission" date="2014-07" db="EMBL/GenBank/DDBJ databases">
        <title>Methanogenic archaea and the global carbon cycle.</title>
        <authorList>
            <person name="Henriksen J.R."/>
            <person name="Luke J."/>
            <person name="Reinhart S."/>
            <person name="Benedict M.N."/>
            <person name="Youngblut N.D."/>
            <person name="Metcalf M.E."/>
            <person name="Whitaker R.J."/>
            <person name="Metcalf W.W."/>
        </authorList>
    </citation>
    <scope>NUCLEOTIDE SEQUENCE [LARGE SCALE GENOMIC DNA]</scope>
    <source>
        <strain evidence="13 14">Z-7289</strain>
    </source>
</reference>
<comment type="similarity">
    <text evidence="9">Belongs to the peroxiredoxin family. BCP/PrxQ subfamily.</text>
</comment>
<dbReference type="CDD" id="cd03017">
    <property type="entry name" value="PRX_BCP"/>
    <property type="match status" value="1"/>
</dbReference>
<dbReference type="PIRSF" id="PIRSF000239">
    <property type="entry name" value="AHPC"/>
    <property type="match status" value="1"/>
</dbReference>
<dbReference type="EMBL" id="CP009515">
    <property type="protein sequence ID" value="AKB73760.1"/>
    <property type="molecule type" value="Genomic_DNA"/>
</dbReference>
<dbReference type="PANTHER" id="PTHR42801:SF4">
    <property type="entry name" value="AHPC_TSA FAMILY PROTEIN"/>
    <property type="match status" value="1"/>
</dbReference>
<dbReference type="InterPro" id="IPR036249">
    <property type="entry name" value="Thioredoxin-like_sf"/>
</dbReference>
<evidence type="ECO:0000259" key="12">
    <source>
        <dbReference type="PROSITE" id="PS51352"/>
    </source>
</evidence>
<evidence type="ECO:0000256" key="5">
    <source>
        <dbReference type="ARBA" id="ARBA00023002"/>
    </source>
</evidence>
<evidence type="ECO:0000256" key="2">
    <source>
        <dbReference type="ARBA" id="ARBA00013017"/>
    </source>
</evidence>
<dbReference type="InterPro" id="IPR050924">
    <property type="entry name" value="Peroxiredoxin_BCP/PrxQ"/>
</dbReference>
<keyword evidence="7" id="KW-0676">Redox-active center</keyword>
<dbReference type="STRING" id="1434111.MSLAZ_0499"/>
<organism evidence="13 14">
    <name type="scientific">Methanosarcina lacustris Z-7289</name>
    <dbReference type="NCBI Taxonomy" id="1434111"/>
    <lineage>
        <taxon>Archaea</taxon>
        <taxon>Methanobacteriati</taxon>
        <taxon>Methanobacteriota</taxon>
        <taxon>Stenosarchaea group</taxon>
        <taxon>Methanomicrobia</taxon>
        <taxon>Methanosarcinales</taxon>
        <taxon>Methanosarcinaceae</taxon>
        <taxon>Methanosarcina</taxon>
    </lineage>
</organism>
<dbReference type="AlphaFoldDB" id="A0A0E3WQK2"/>
<dbReference type="PANTHER" id="PTHR42801">
    <property type="entry name" value="THIOREDOXIN-DEPENDENT PEROXIDE REDUCTASE"/>
    <property type="match status" value="1"/>
</dbReference>
<name>A0A0E3WQK2_9EURY</name>
<dbReference type="GO" id="GO:0005737">
    <property type="term" value="C:cytoplasm"/>
    <property type="evidence" value="ECO:0007669"/>
    <property type="project" value="TreeGrafter"/>
</dbReference>
<dbReference type="GO" id="GO:0008379">
    <property type="term" value="F:thioredoxin peroxidase activity"/>
    <property type="evidence" value="ECO:0007669"/>
    <property type="project" value="TreeGrafter"/>
</dbReference>
<keyword evidence="4" id="KW-0049">Antioxidant</keyword>
<evidence type="ECO:0000256" key="10">
    <source>
        <dbReference type="ARBA" id="ARBA00049091"/>
    </source>
</evidence>
<dbReference type="GO" id="GO:0034599">
    <property type="term" value="P:cellular response to oxidative stress"/>
    <property type="evidence" value="ECO:0007669"/>
    <property type="project" value="TreeGrafter"/>
</dbReference>
<feature type="active site" description="Cysteine sulfenic acid (-SOH) intermediate; for peroxidase activity" evidence="11">
    <location>
        <position position="48"/>
    </location>
</feature>
<keyword evidence="5 13" id="KW-0560">Oxidoreductase</keyword>
<dbReference type="GO" id="GO:0045454">
    <property type="term" value="P:cell redox homeostasis"/>
    <property type="evidence" value="ECO:0007669"/>
    <property type="project" value="TreeGrafter"/>
</dbReference>
<evidence type="ECO:0000256" key="11">
    <source>
        <dbReference type="PIRSR" id="PIRSR000239-1"/>
    </source>
</evidence>
<dbReference type="HOGENOM" id="CLU_042529_14_1_2"/>
<dbReference type="Proteomes" id="UP000033072">
    <property type="component" value="Chromosome"/>
</dbReference>
<dbReference type="InterPro" id="IPR024706">
    <property type="entry name" value="Peroxiredoxin_AhpC-typ"/>
</dbReference>
<protein>
    <recommendedName>
        <fullName evidence="2">thioredoxin-dependent peroxiredoxin</fullName>
        <ecNumber evidence="2">1.11.1.24</ecNumber>
    </recommendedName>
    <alternativeName>
        <fullName evidence="8">Thioredoxin peroxidase</fullName>
    </alternativeName>
</protein>
<dbReference type="GeneID" id="24805184"/>
<dbReference type="SUPFAM" id="SSF52833">
    <property type="entry name" value="Thioredoxin-like"/>
    <property type="match status" value="1"/>
</dbReference>
<evidence type="ECO:0000313" key="14">
    <source>
        <dbReference type="Proteomes" id="UP000033072"/>
    </source>
</evidence>
<evidence type="ECO:0000256" key="8">
    <source>
        <dbReference type="ARBA" id="ARBA00032824"/>
    </source>
</evidence>
<sequence length="160" mass="18385">MVKTSLKSGQLAPDFCLSDQDGNRTCLEDLKGKWVVLYFYPRDNTPGCSLEARNFSCLKKDFEAENAVIIGISRDSEESHRKFIEKKELKIKLLSDEQADIHRMYDVLHPKHFRGKDVISAVRTTFLLNPEGQIVRIWDHVKAVGHAEDVLSELKKLKEK</sequence>
<dbReference type="PATRIC" id="fig|1434111.4.peg.627"/>
<evidence type="ECO:0000313" key="13">
    <source>
        <dbReference type="EMBL" id="AKB73760.1"/>
    </source>
</evidence>
<dbReference type="Pfam" id="PF00578">
    <property type="entry name" value="AhpC-TSA"/>
    <property type="match status" value="1"/>
</dbReference>
<evidence type="ECO:0000256" key="1">
    <source>
        <dbReference type="ARBA" id="ARBA00011245"/>
    </source>
</evidence>
<feature type="domain" description="Thioredoxin" evidence="12">
    <location>
        <begin position="6"/>
        <end position="159"/>
    </location>
</feature>
<accession>A0A0E3WQK2</accession>
<dbReference type="InterPro" id="IPR000866">
    <property type="entry name" value="AhpC/TSA"/>
</dbReference>
<keyword evidence="3 13" id="KW-0575">Peroxidase</keyword>
<comment type="catalytic activity">
    <reaction evidence="10">
        <text>a hydroperoxide + [thioredoxin]-dithiol = an alcohol + [thioredoxin]-disulfide + H2O</text>
        <dbReference type="Rhea" id="RHEA:62620"/>
        <dbReference type="Rhea" id="RHEA-COMP:10698"/>
        <dbReference type="Rhea" id="RHEA-COMP:10700"/>
        <dbReference type="ChEBI" id="CHEBI:15377"/>
        <dbReference type="ChEBI" id="CHEBI:29950"/>
        <dbReference type="ChEBI" id="CHEBI:30879"/>
        <dbReference type="ChEBI" id="CHEBI:35924"/>
        <dbReference type="ChEBI" id="CHEBI:50058"/>
        <dbReference type="EC" id="1.11.1.24"/>
    </reaction>
</comment>
<dbReference type="EC" id="1.11.1.24" evidence="2"/>